<keyword evidence="2" id="KW-1185">Reference proteome</keyword>
<accession>A0A662YW54</accession>
<evidence type="ECO:0000313" key="1">
    <source>
        <dbReference type="EMBL" id="RXN00092.1"/>
    </source>
</evidence>
<comment type="caution">
    <text evidence="1">The sequence shown here is derived from an EMBL/GenBank/DDBJ whole genome shotgun (WGS) entry which is preliminary data.</text>
</comment>
<gene>
    <name evidence="1" type="ORF">EOD39_10270</name>
</gene>
<proteinExistence type="predicted"/>
<dbReference type="Proteomes" id="UP000289886">
    <property type="component" value="Unassembled WGS sequence"/>
</dbReference>
<organism evidence="1 2">
    <name type="scientific">Acipenser ruthenus</name>
    <name type="common">Sterlet sturgeon</name>
    <dbReference type="NCBI Taxonomy" id="7906"/>
    <lineage>
        <taxon>Eukaryota</taxon>
        <taxon>Metazoa</taxon>
        <taxon>Chordata</taxon>
        <taxon>Craniata</taxon>
        <taxon>Vertebrata</taxon>
        <taxon>Euteleostomi</taxon>
        <taxon>Actinopterygii</taxon>
        <taxon>Chondrostei</taxon>
        <taxon>Acipenseriformes</taxon>
        <taxon>Acipenseridae</taxon>
        <taxon>Acipenser</taxon>
    </lineage>
</organism>
<sequence>MWLPMPFSVSQHSSVVLKPAASVQQLHPVSAKPQMSNPAEVKQTANLNGFCTASAQNDTSLRAVNASCFSDPEGDEFQGEVLVMGKNIRAVNDCCNTKLPGHPLME</sequence>
<evidence type="ECO:0000313" key="2">
    <source>
        <dbReference type="Proteomes" id="UP000289886"/>
    </source>
</evidence>
<name>A0A662YW54_ACIRT</name>
<protein>
    <submittedName>
        <fullName evidence="1">Uncharacterized protein</fullName>
    </submittedName>
</protein>
<dbReference type="AlphaFoldDB" id="A0A662YW54"/>
<dbReference type="EMBL" id="SCEB01000244">
    <property type="protein sequence ID" value="RXN00092.1"/>
    <property type="molecule type" value="Genomic_DNA"/>
</dbReference>
<reference evidence="1 2" key="1">
    <citation type="submission" date="2019-01" db="EMBL/GenBank/DDBJ databases">
        <title>Draft Genome and Complete Hox-Cluster Characterization of the Sterlet Sturgeon (Acipenser ruthenus).</title>
        <authorList>
            <person name="Wei Q."/>
        </authorList>
    </citation>
    <scope>NUCLEOTIDE SEQUENCE [LARGE SCALE GENOMIC DNA]</scope>
    <source>
        <strain evidence="1">WHYD16114868_AA</strain>
        <tissue evidence="1">Blood</tissue>
    </source>
</reference>